<feature type="signal peptide" evidence="1">
    <location>
        <begin position="1"/>
        <end position="19"/>
    </location>
</feature>
<sequence>MHLQFFAAILLALPGTALAETPIPNLPNQSDASGSGPVIREIRLTSSEMDALRVAIERCWNVGSLSTEAQRVAVEIGMIIGADGRPVASSIELLSFSGGSDSAVRQAYEAARRAILRCGSQGLPVPARADQEGSHITFGFHAAEAEFDQAAPAAGKADPRAVAACQKEATGFMEVAACLPHAHVAVLTLDAFSRIYPPEAFELKETCLRINKTLAGGATCVTAAISTAVTLQSHLPDGTDLDDPLFSSISSPQDESKLNAEISDARRDFPDQPLWGLIRYSPFKR</sequence>
<gene>
    <name evidence="2" type="ORF">C8N34_12171</name>
</gene>
<dbReference type="Gene3D" id="3.30.1150.10">
    <property type="match status" value="1"/>
</dbReference>
<dbReference type="EMBL" id="QBKP01000021">
    <property type="protein sequence ID" value="PTX45641.1"/>
    <property type="molecule type" value="Genomic_DNA"/>
</dbReference>
<feature type="chain" id="PRO_5015512338" description="TonB family protein" evidence="1">
    <location>
        <begin position="20"/>
        <end position="285"/>
    </location>
</feature>
<reference evidence="2 3" key="1">
    <citation type="submission" date="2018-04" db="EMBL/GenBank/DDBJ databases">
        <title>Genomic Encyclopedia of Archaeal and Bacterial Type Strains, Phase II (KMG-II): from individual species to whole genera.</title>
        <authorList>
            <person name="Goeker M."/>
        </authorList>
    </citation>
    <scope>NUCLEOTIDE SEQUENCE [LARGE SCALE GENOMIC DNA]</scope>
    <source>
        <strain evidence="2 3">DSM 21823</strain>
    </source>
</reference>
<proteinExistence type="predicted"/>
<protein>
    <recommendedName>
        <fullName evidence="4">TonB family protein</fullName>
    </recommendedName>
</protein>
<keyword evidence="1" id="KW-0732">Signal</keyword>
<keyword evidence="3" id="KW-1185">Reference proteome</keyword>
<accession>A0A2T6AP95</accession>
<evidence type="ECO:0000313" key="2">
    <source>
        <dbReference type="EMBL" id="PTX45641.1"/>
    </source>
</evidence>
<dbReference type="AlphaFoldDB" id="A0A2T6AP95"/>
<evidence type="ECO:0000256" key="1">
    <source>
        <dbReference type="SAM" id="SignalP"/>
    </source>
</evidence>
<comment type="caution">
    <text evidence="2">The sequence shown here is derived from an EMBL/GenBank/DDBJ whole genome shotgun (WGS) entry which is preliminary data.</text>
</comment>
<dbReference type="OrthoDB" id="7161229at2"/>
<evidence type="ECO:0008006" key="4">
    <source>
        <dbReference type="Google" id="ProtNLM"/>
    </source>
</evidence>
<organism evidence="2 3">
    <name type="scientific">Gemmobacter caeni</name>
    <dbReference type="NCBI Taxonomy" id="589035"/>
    <lineage>
        <taxon>Bacteria</taxon>
        <taxon>Pseudomonadati</taxon>
        <taxon>Pseudomonadota</taxon>
        <taxon>Alphaproteobacteria</taxon>
        <taxon>Rhodobacterales</taxon>
        <taxon>Paracoccaceae</taxon>
        <taxon>Gemmobacter</taxon>
    </lineage>
</organism>
<dbReference type="RefSeq" id="WP_145693803.1">
    <property type="nucleotide sequence ID" value="NZ_QBKP01000021.1"/>
</dbReference>
<name>A0A2T6AP95_9RHOB</name>
<evidence type="ECO:0000313" key="3">
    <source>
        <dbReference type="Proteomes" id="UP000244224"/>
    </source>
</evidence>
<dbReference type="Proteomes" id="UP000244224">
    <property type="component" value="Unassembled WGS sequence"/>
</dbReference>
<dbReference type="SUPFAM" id="SSF74653">
    <property type="entry name" value="TolA/TonB C-terminal domain"/>
    <property type="match status" value="1"/>
</dbReference>